<dbReference type="CDD" id="cd00371">
    <property type="entry name" value="HMA"/>
    <property type="match status" value="1"/>
</dbReference>
<evidence type="ECO:0000313" key="3">
    <source>
        <dbReference type="EMBL" id="CAL2106580.1"/>
    </source>
</evidence>
<gene>
    <name evidence="3" type="ORF">T190115A13A_250011</name>
</gene>
<keyword evidence="4" id="KW-1185">Reference proteome</keyword>
<feature type="domain" description="HMA" evidence="2">
    <location>
        <begin position="25"/>
        <end position="91"/>
    </location>
</feature>
<dbReference type="SUPFAM" id="SSF55008">
    <property type="entry name" value="HMA, heavy metal-associated domain"/>
    <property type="match status" value="1"/>
</dbReference>
<evidence type="ECO:0000313" key="4">
    <source>
        <dbReference type="Proteomes" id="UP001497602"/>
    </source>
</evidence>
<dbReference type="InterPro" id="IPR036163">
    <property type="entry name" value="HMA_dom_sf"/>
</dbReference>
<sequence length="122" mass="13840">MKKTVLILMMLFIGVTASAQKKKKNAKASFKVDGVCMMCKKRIEKAALGIKGVKFAVWNVQNHDLNVIFDERKTSIKTIKQTVAKVGHDTKEVKATTEAYDNLHPCCKYRDEEIINSHQKKD</sequence>
<evidence type="ECO:0000259" key="2">
    <source>
        <dbReference type="PROSITE" id="PS50846"/>
    </source>
</evidence>
<dbReference type="RefSeq" id="WP_348738331.1">
    <property type="nucleotide sequence ID" value="NZ_CAXJRC010000017.1"/>
</dbReference>
<keyword evidence="1" id="KW-0732">Signal</keyword>
<protein>
    <submittedName>
        <fullName evidence="3">Periplasmic mercuric ion binding protein</fullName>
    </submittedName>
</protein>
<feature type="signal peptide" evidence="1">
    <location>
        <begin position="1"/>
        <end position="19"/>
    </location>
</feature>
<dbReference type="Pfam" id="PF00403">
    <property type="entry name" value="HMA"/>
    <property type="match status" value="1"/>
</dbReference>
<feature type="chain" id="PRO_5045546900" evidence="1">
    <location>
        <begin position="20"/>
        <end position="122"/>
    </location>
</feature>
<evidence type="ECO:0000256" key="1">
    <source>
        <dbReference type="SAM" id="SignalP"/>
    </source>
</evidence>
<name>A0ABM9PLT7_9FLAO</name>
<dbReference type="EMBL" id="CAXJRC010000017">
    <property type="protein sequence ID" value="CAL2106580.1"/>
    <property type="molecule type" value="Genomic_DNA"/>
</dbReference>
<dbReference type="Gene3D" id="3.30.70.100">
    <property type="match status" value="1"/>
</dbReference>
<proteinExistence type="predicted"/>
<dbReference type="InterPro" id="IPR006121">
    <property type="entry name" value="HMA_dom"/>
</dbReference>
<comment type="caution">
    <text evidence="3">The sequence shown here is derived from an EMBL/GenBank/DDBJ whole genome shotgun (WGS) entry which is preliminary data.</text>
</comment>
<dbReference type="Proteomes" id="UP001497602">
    <property type="component" value="Unassembled WGS sequence"/>
</dbReference>
<dbReference type="PROSITE" id="PS50846">
    <property type="entry name" value="HMA_2"/>
    <property type="match status" value="1"/>
</dbReference>
<organism evidence="3 4">
    <name type="scientific">Tenacibaculum vairaonense</name>
    <dbReference type="NCBI Taxonomy" id="3137860"/>
    <lineage>
        <taxon>Bacteria</taxon>
        <taxon>Pseudomonadati</taxon>
        <taxon>Bacteroidota</taxon>
        <taxon>Flavobacteriia</taxon>
        <taxon>Flavobacteriales</taxon>
        <taxon>Flavobacteriaceae</taxon>
        <taxon>Tenacibaculum</taxon>
    </lineage>
</organism>
<accession>A0ABM9PLT7</accession>
<reference evidence="3 4" key="1">
    <citation type="submission" date="2024-05" db="EMBL/GenBank/DDBJ databases">
        <authorList>
            <person name="Duchaud E."/>
        </authorList>
    </citation>
    <scope>NUCLEOTIDE SEQUENCE [LARGE SCALE GENOMIC DNA]</scope>
    <source>
        <strain evidence="3">Ena-SAMPLE-TAB-13-05-2024-13:56:06:370-140305</strain>
    </source>
</reference>